<protein>
    <submittedName>
        <fullName evidence="3">Type II toxin-antitoxin system RelB/DinJ family antitoxin</fullName>
    </submittedName>
</protein>
<dbReference type="Pfam" id="PF04221">
    <property type="entry name" value="RelB"/>
    <property type="match status" value="1"/>
</dbReference>
<gene>
    <name evidence="3" type="ORF">OCH74_00905</name>
</gene>
<name>A0ABW8KLJ0_9BIFI</name>
<dbReference type="InterPro" id="IPR013321">
    <property type="entry name" value="Arc_rbn_hlx_hlx"/>
</dbReference>
<proteinExistence type="inferred from homology"/>
<dbReference type="Proteomes" id="UP001620273">
    <property type="component" value="Unassembled WGS sequence"/>
</dbReference>
<accession>A0ABW8KLJ0</accession>
<dbReference type="RefSeq" id="WP_404439605.1">
    <property type="nucleotide sequence ID" value="NZ_JAOQBW010000001.1"/>
</dbReference>
<evidence type="ECO:0000313" key="3">
    <source>
        <dbReference type="EMBL" id="MFK3575433.1"/>
    </source>
</evidence>
<evidence type="ECO:0000256" key="1">
    <source>
        <dbReference type="ARBA" id="ARBA00010562"/>
    </source>
</evidence>
<evidence type="ECO:0000256" key="2">
    <source>
        <dbReference type="ARBA" id="ARBA00022649"/>
    </source>
</evidence>
<dbReference type="PANTHER" id="PTHR38781">
    <property type="entry name" value="ANTITOXIN DINJ-RELATED"/>
    <property type="match status" value="1"/>
</dbReference>
<comment type="caution">
    <text evidence="3">The sequence shown here is derived from an EMBL/GenBank/DDBJ whole genome shotgun (WGS) entry which is preliminary data.</text>
</comment>
<comment type="similarity">
    <text evidence="1">Belongs to the RelB/DinJ antitoxin family.</text>
</comment>
<sequence>MPTAPTQIRIDIDTKKAANELFSELGMDMSEAVNIFLRQCIMRGGLPFSVSVPEYSHDLLEAAQEAKRITRDPSITGYDDMDSLKKALER</sequence>
<dbReference type="InterPro" id="IPR007337">
    <property type="entry name" value="RelB/DinJ"/>
</dbReference>
<keyword evidence="2" id="KW-1277">Toxin-antitoxin system</keyword>
<dbReference type="NCBIfam" id="TIGR02384">
    <property type="entry name" value="RelB_DinJ"/>
    <property type="match status" value="1"/>
</dbReference>
<dbReference type="PANTHER" id="PTHR38781:SF1">
    <property type="entry name" value="ANTITOXIN DINJ-RELATED"/>
    <property type="match status" value="1"/>
</dbReference>
<dbReference type="Gene3D" id="1.10.1220.10">
    <property type="entry name" value="Met repressor-like"/>
    <property type="match status" value="1"/>
</dbReference>
<evidence type="ECO:0000313" key="4">
    <source>
        <dbReference type="Proteomes" id="UP001620273"/>
    </source>
</evidence>
<dbReference type="EMBL" id="JAOQBW010000001">
    <property type="protein sequence ID" value="MFK3575433.1"/>
    <property type="molecule type" value="Genomic_DNA"/>
</dbReference>
<reference evidence="3 4" key="1">
    <citation type="submission" date="2022-09" db="EMBL/GenBank/DDBJ databases">
        <title>Genome sequencing of four strains from tibetan pig.</title>
        <authorList>
            <person name="Feng J."/>
        </authorList>
    </citation>
    <scope>NUCLEOTIDE SEQUENCE [LARGE SCALE GENOMIC DNA]</scope>
    <source>
        <strain evidence="3 4">11-1-1</strain>
    </source>
</reference>
<organism evidence="3 4">
    <name type="scientific">Bifidobacterium thermacidophilum</name>
    <dbReference type="NCBI Taxonomy" id="246618"/>
    <lineage>
        <taxon>Bacteria</taxon>
        <taxon>Bacillati</taxon>
        <taxon>Actinomycetota</taxon>
        <taxon>Actinomycetes</taxon>
        <taxon>Bifidobacteriales</taxon>
        <taxon>Bifidobacteriaceae</taxon>
        <taxon>Bifidobacterium</taxon>
    </lineage>
</organism>
<keyword evidence="4" id="KW-1185">Reference proteome</keyword>